<dbReference type="EMBL" id="GL348715">
    <property type="protein sequence ID" value="EFH61189.1"/>
    <property type="molecule type" value="Genomic_DNA"/>
</dbReference>
<sequence>MLFTKLQRTKPSAKATSYRRELCWAVGPMFSDDLEFEFLRLAYNLIRNDGIVCDMHLFTVIAERIQGKLAEGYLLDEQWRLTKDNNFVKQDNILRDELEIATDEFEKDRLALRQYCLHYHYGQMAIVFRSFTRQVQTVDVYMATLLVALETRNFGELRHRSVEQIAYCHEKGSTYGFKLDCVKSLADLLENEYHPARKG</sequence>
<dbReference type="HOGENOM" id="CLU_1373918_0_0_1"/>
<organism evidence="2">
    <name type="scientific">Arabidopsis lyrata subsp. lyrata</name>
    <name type="common">Lyre-leaved rock-cress</name>
    <dbReference type="NCBI Taxonomy" id="81972"/>
    <lineage>
        <taxon>Eukaryota</taxon>
        <taxon>Viridiplantae</taxon>
        <taxon>Streptophyta</taxon>
        <taxon>Embryophyta</taxon>
        <taxon>Tracheophyta</taxon>
        <taxon>Spermatophyta</taxon>
        <taxon>Magnoliopsida</taxon>
        <taxon>eudicotyledons</taxon>
        <taxon>Gunneridae</taxon>
        <taxon>Pentapetalae</taxon>
        <taxon>rosids</taxon>
        <taxon>malvids</taxon>
        <taxon>Brassicales</taxon>
        <taxon>Brassicaceae</taxon>
        <taxon>Camelineae</taxon>
        <taxon>Arabidopsis</taxon>
    </lineage>
</organism>
<proteinExistence type="predicted"/>
<dbReference type="Proteomes" id="UP000008694">
    <property type="component" value="Unassembled WGS sequence"/>
</dbReference>
<dbReference type="STRING" id="81972.D7L0K9"/>
<protein>
    <submittedName>
        <fullName evidence="1">Uncharacterized protein</fullName>
    </submittedName>
</protein>
<dbReference type="Gramene" id="scaffold_301464.1">
    <property type="protein sequence ID" value="scaffold_301464.1"/>
    <property type="gene ID" value="scaffold_301464.1"/>
</dbReference>
<dbReference type="eggNOG" id="KOG0686">
    <property type="taxonomic scope" value="Eukaryota"/>
</dbReference>
<accession>D7L0K9</accession>
<evidence type="ECO:0000313" key="2">
    <source>
        <dbReference type="Proteomes" id="UP000008694"/>
    </source>
</evidence>
<dbReference type="AlphaFoldDB" id="D7L0K9"/>
<name>D7L0K9_ARALL</name>
<evidence type="ECO:0000313" key="1">
    <source>
        <dbReference type="EMBL" id="EFH61189.1"/>
    </source>
</evidence>
<reference evidence="2" key="1">
    <citation type="journal article" date="2011" name="Nat. Genet.">
        <title>The Arabidopsis lyrata genome sequence and the basis of rapid genome size change.</title>
        <authorList>
            <person name="Hu T.T."/>
            <person name="Pattyn P."/>
            <person name="Bakker E.G."/>
            <person name="Cao J."/>
            <person name="Cheng J.-F."/>
            <person name="Clark R.M."/>
            <person name="Fahlgren N."/>
            <person name="Fawcett J.A."/>
            <person name="Grimwood J."/>
            <person name="Gundlach H."/>
            <person name="Haberer G."/>
            <person name="Hollister J.D."/>
            <person name="Ossowski S."/>
            <person name="Ottilar R.P."/>
            <person name="Salamov A.A."/>
            <person name="Schneeberger K."/>
            <person name="Spannagl M."/>
            <person name="Wang X."/>
            <person name="Yang L."/>
            <person name="Nasrallah M.E."/>
            <person name="Bergelson J."/>
            <person name="Carrington J.C."/>
            <person name="Gaut B.S."/>
            <person name="Schmutz J."/>
            <person name="Mayer K.F.X."/>
            <person name="Van de Peer Y."/>
            <person name="Grigoriev I.V."/>
            <person name="Nordborg M."/>
            <person name="Weigel D."/>
            <person name="Guo Y.-L."/>
        </authorList>
    </citation>
    <scope>NUCLEOTIDE SEQUENCE [LARGE SCALE GENOMIC DNA]</scope>
    <source>
        <strain evidence="2">cv. MN47</strain>
    </source>
</reference>
<gene>
    <name evidence="1" type="ORF">ARALYDRAFT_897494</name>
</gene>
<keyword evidence="2" id="KW-1185">Reference proteome</keyword>
<dbReference type="Gene3D" id="1.25.40.570">
    <property type="match status" value="1"/>
</dbReference>